<reference evidence="1 2" key="1">
    <citation type="submission" date="2014-07" db="EMBL/GenBank/DDBJ databases">
        <title>Draft Genome Sequence of Gephyronic Acid Producer, Cystobacter violaceus Strain Cb vi76.</title>
        <authorList>
            <person name="Stevens D.C."/>
            <person name="Young J."/>
            <person name="Carmichael R."/>
            <person name="Tan J."/>
            <person name="Taylor R.E."/>
        </authorList>
    </citation>
    <scope>NUCLEOTIDE SEQUENCE [LARGE SCALE GENOMIC DNA]</scope>
    <source>
        <strain evidence="1 2">Cb vi76</strain>
    </source>
</reference>
<sequence length="115" mass="13273">MTAKDLDEVTGLVERTASPLALLKTLRLHLRPVRPPAPDRLMMAFANLTASLEQRIARLAHDNRELEEARDWWHQQAQSAGEQLRELTDYLGQVEKARDWWHQQAQSVDKNPHTS</sequence>
<dbReference type="Proteomes" id="UP000028547">
    <property type="component" value="Unassembled WGS sequence"/>
</dbReference>
<protein>
    <submittedName>
        <fullName evidence="1">Uncharacterized protein</fullName>
    </submittedName>
</protein>
<name>A0A084T1Q9_9BACT</name>
<dbReference type="AlphaFoldDB" id="A0A084T1Q9"/>
<evidence type="ECO:0000313" key="2">
    <source>
        <dbReference type="Proteomes" id="UP000028547"/>
    </source>
</evidence>
<comment type="caution">
    <text evidence="1">The sequence shown here is derived from an EMBL/GenBank/DDBJ whole genome shotgun (WGS) entry which is preliminary data.</text>
</comment>
<evidence type="ECO:0000313" key="1">
    <source>
        <dbReference type="EMBL" id="KFA94644.1"/>
    </source>
</evidence>
<accession>A0A084T1Q9</accession>
<proteinExistence type="predicted"/>
<organism evidence="1 2">
    <name type="scientific">Archangium violaceum Cb vi76</name>
    <dbReference type="NCBI Taxonomy" id="1406225"/>
    <lineage>
        <taxon>Bacteria</taxon>
        <taxon>Pseudomonadati</taxon>
        <taxon>Myxococcota</taxon>
        <taxon>Myxococcia</taxon>
        <taxon>Myxococcales</taxon>
        <taxon>Cystobacterineae</taxon>
        <taxon>Archangiaceae</taxon>
        <taxon>Archangium</taxon>
    </lineage>
</organism>
<dbReference type="EMBL" id="JPMI01000006">
    <property type="protein sequence ID" value="KFA94644.1"/>
    <property type="molecule type" value="Genomic_DNA"/>
</dbReference>
<gene>
    <name evidence="1" type="ORF">Q664_01705</name>
</gene>